<comment type="caution">
    <text evidence="9">The sequence shown here is derived from an EMBL/GenBank/DDBJ whole genome shotgun (WGS) entry which is preliminary data.</text>
</comment>
<gene>
    <name evidence="9" type="ORF">T229_13755</name>
</gene>
<dbReference type="Pfam" id="PF00932">
    <property type="entry name" value="LTD"/>
    <property type="match status" value="1"/>
</dbReference>
<feature type="domain" description="LTD" evidence="8">
    <location>
        <begin position="20"/>
        <end position="140"/>
    </location>
</feature>
<evidence type="ECO:0000256" key="6">
    <source>
        <dbReference type="SAM" id="Phobius"/>
    </source>
</evidence>
<evidence type="ECO:0000259" key="8">
    <source>
        <dbReference type="PROSITE" id="PS51841"/>
    </source>
</evidence>
<sequence length="295" mass="32621">MKTKGMFLAMVLLVCSLAASGQSASSIRLNEVLVINVDNFVDDYGSRSGWIELFNNSPGTIDLKGCYLTNDVNNPRKYMIPKGDVKTKIPPRQHALFWADNKASRGTFHLNFTLDPERENTIFIFDSDGKTLIDKVTVPAGQKPDVSYGLTLDGGDTWATLEKVTPDTNNKVLDSNEKIENFQTNDPWGIGMTLTAMAVVFAGLIVLYFLFKQVGRIAIHASRRRSEKAGMTGVAVKSSGQESGEIFAAIALALYEVSEDTHDIESTVLTMSKVARRYSPWNSKIYGLRNLPARR</sequence>
<dbReference type="PATRIC" id="fig|1410950.3.peg.2143"/>
<dbReference type="InterPro" id="IPR001322">
    <property type="entry name" value="Lamin_tail_dom"/>
</dbReference>
<dbReference type="InterPro" id="IPR036415">
    <property type="entry name" value="Lamin_tail_dom_sf"/>
</dbReference>
<dbReference type="Pfam" id="PF04277">
    <property type="entry name" value="OAD_gamma"/>
    <property type="match status" value="1"/>
</dbReference>
<keyword evidence="3 6" id="KW-0812">Transmembrane</keyword>
<keyword evidence="7" id="KW-0732">Signal</keyword>
<evidence type="ECO:0000256" key="2">
    <source>
        <dbReference type="ARBA" id="ARBA00022475"/>
    </source>
</evidence>
<feature type="signal peptide" evidence="7">
    <location>
        <begin position="1"/>
        <end position="24"/>
    </location>
</feature>
<dbReference type="GO" id="GO:0005886">
    <property type="term" value="C:plasma membrane"/>
    <property type="evidence" value="ECO:0007669"/>
    <property type="project" value="UniProtKB-SubCell"/>
</dbReference>
<dbReference type="SUPFAM" id="SSF74853">
    <property type="entry name" value="Lamin A/C globular tail domain"/>
    <property type="match status" value="1"/>
</dbReference>
<name>W2C8Y4_9BACT</name>
<dbReference type="PROSITE" id="PS51841">
    <property type="entry name" value="LTD"/>
    <property type="match status" value="1"/>
</dbReference>
<evidence type="ECO:0000256" key="7">
    <source>
        <dbReference type="SAM" id="SignalP"/>
    </source>
</evidence>
<dbReference type="InterPro" id="IPR005899">
    <property type="entry name" value="Na_pump_deCOase"/>
</dbReference>
<dbReference type="Gene3D" id="2.60.40.1260">
    <property type="entry name" value="Lamin Tail domain"/>
    <property type="match status" value="1"/>
</dbReference>
<organism evidence="9 10">
    <name type="scientific">Tannerella sp. oral taxon BU063 isolate Cell 5</name>
    <dbReference type="NCBI Taxonomy" id="1410950"/>
    <lineage>
        <taxon>Bacteria</taxon>
        <taxon>Pseudomonadati</taxon>
        <taxon>Bacteroidota</taxon>
        <taxon>Bacteroidia</taxon>
        <taxon>Bacteroidales</taxon>
        <taxon>Tannerellaceae</taxon>
        <taxon>Tannerella</taxon>
    </lineage>
</organism>
<feature type="chain" id="PRO_5004812559" evidence="7">
    <location>
        <begin position="25"/>
        <end position="295"/>
    </location>
</feature>
<dbReference type="Proteomes" id="UP000018872">
    <property type="component" value="Unassembled WGS sequence"/>
</dbReference>
<keyword evidence="2" id="KW-1003">Cell membrane</keyword>
<accession>W2C8Y4</accession>
<dbReference type="AlphaFoldDB" id="W2C8Y4"/>
<evidence type="ECO:0000256" key="5">
    <source>
        <dbReference type="ARBA" id="ARBA00023136"/>
    </source>
</evidence>
<keyword evidence="4 6" id="KW-1133">Transmembrane helix</keyword>
<evidence type="ECO:0000256" key="3">
    <source>
        <dbReference type="ARBA" id="ARBA00022692"/>
    </source>
</evidence>
<reference evidence="9 10" key="1">
    <citation type="submission" date="2013-11" db="EMBL/GenBank/DDBJ databases">
        <title>Single cell genomics of uncultured Tannerella BU063 (oral taxon 286).</title>
        <authorList>
            <person name="Beall C.J."/>
            <person name="Campbell A.G."/>
            <person name="Griffen A.L."/>
            <person name="Podar M."/>
            <person name="Leys E.J."/>
        </authorList>
    </citation>
    <scope>NUCLEOTIDE SEQUENCE [LARGE SCALE GENOMIC DNA]</scope>
    <source>
        <strain evidence="9">Cell 5</strain>
    </source>
</reference>
<dbReference type="EMBL" id="AYYC01000734">
    <property type="protein sequence ID" value="ETK03580.1"/>
    <property type="molecule type" value="Genomic_DNA"/>
</dbReference>
<evidence type="ECO:0000313" key="9">
    <source>
        <dbReference type="EMBL" id="ETK03580.1"/>
    </source>
</evidence>
<dbReference type="GO" id="GO:0036376">
    <property type="term" value="P:sodium ion export across plasma membrane"/>
    <property type="evidence" value="ECO:0007669"/>
    <property type="project" value="InterPro"/>
</dbReference>
<dbReference type="GO" id="GO:0015081">
    <property type="term" value="F:sodium ion transmembrane transporter activity"/>
    <property type="evidence" value="ECO:0007669"/>
    <property type="project" value="InterPro"/>
</dbReference>
<comment type="subcellular location">
    <subcellularLocation>
        <location evidence="1">Cell membrane</location>
    </subcellularLocation>
</comment>
<evidence type="ECO:0000313" key="10">
    <source>
        <dbReference type="Proteomes" id="UP000018872"/>
    </source>
</evidence>
<keyword evidence="5 6" id="KW-0472">Membrane</keyword>
<evidence type="ECO:0000256" key="4">
    <source>
        <dbReference type="ARBA" id="ARBA00022989"/>
    </source>
</evidence>
<protein>
    <submittedName>
        <fullName evidence="9">Sodium pump decarboxylase</fullName>
    </submittedName>
</protein>
<proteinExistence type="predicted"/>
<feature type="transmembrane region" description="Helical" evidence="6">
    <location>
        <begin position="188"/>
        <end position="211"/>
    </location>
</feature>
<evidence type="ECO:0000256" key="1">
    <source>
        <dbReference type="ARBA" id="ARBA00004236"/>
    </source>
</evidence>